<name>A0A2P2PE38_RHIMU</name>
<reference evidence="1" key="1">
    <citation type="submission" date="2018-02" db="EMBL/GenBank/DDBJ databases">
        <title>Rhizophora mucronata_Transcriptome.</title>
        <authorList>
            <person name="Meera S.P."/>
            <person name="Sreeshan A."/>
            <person name="Augustine A."/>
        </authorList>
    </citation>
    <scope>NUCLEOTIDE SEQUENCE</scope>
    <source>
        <tissue evidence="1">Leaf</tissue>
    </source>
</reference>
<dbReference type="AlphaFoldDB" id="A0A2P2PE38"/>
<accession>A0A2P2PE38</accession>
<sequence length="27" mass="3157">MLFSPLKKIYLIYPKKGTQFVSLKLAE</sequence>
<organism evidence="1">
    <name type="scientific">Rhizophora mucronata</name>
    <name type="common">Asiatic mangrove</name>
    <dbReference type="NCBI Taxonomy" id="61149"/>
    <lineage>
        <taxon>Eukaryota</taxon>
        <taxon>Viridiplantae</taxon>
        <taxon>Streptophyta</taxon>
        <taxon>Embryophyta</taxon>
        <taxon>Tracheophyta</taxon>
        <taxon>Spermatophyta</taxon>
        <taxon>Magnoliopsida</taxon>
        <taxon>eudicotyledons</taxon>
        <taxon>Gunneridae</taxon>
        <taxon>Pentapetalae</taxon>
        <taxon>rosids</taxon>
        <taxon>fabids</taxon>
        <taxon>Malpighiales</taxon>
        <taxon>Rhizophoraceae</taxon>
        <taxon>Rhizophora</taxon>
    </lineage>
</organism>
<proteinExistence type="predicted"/>
<evidence type="ECO:0000313" key="1">
    <source>
        <dbReference type="EMBL" id="MBX52966.1"/>
    </source>
</evidence>
<dbReference type="EMBL" id="GGEC01072482">
    <property type="protein sequence ID" value="MBX52966.1"/>
    <property type="molecule type" value="Transcribed_RNA"/>
</dbReference>
<protein>
    <submittedName>
        <fullName evidence="1">Uncharacterized protein</fullName>
    </submittedName>
</protein>